<dbReference type="PROSITE" id="PS00122">
    <property type="entry name" value="CARBOXYLESTERASE_B_1"/>
    <property type="match status" value="3"/>
</dbReference>
<dbReference type="GO" id="GO:0005886">
    <property type="term" value="C:plasma membrane"/>
    <property type="evidence" value="ECO:0007669"/>
    <property type="project" value="TreeGrafter"/>
</dbReference>
<evidence type="ECO:0000313" key="11">
    <source>
        <dbReference type="Proteomes" id="UP000079169"/>
    </source>
</evidence>
<dbReference type="InterPro" id="IPR019826">
    <property type="entry name" value="Carboxylesterase_B_AS"/>
</dbReference>
<feature type="signal peptide" evidence="8">
    <location>
        <begin position="1"/>
        <end position="19"/>
    </location>
</feature>
<dbReference type="InterPro" id="IPR050654">
    <property type="entry name" value="AChE-related_enzymes"/>
</dbReference>
<dbReference type="InterPro" id="IPR002018">
    <property type="entry name" value="CarbesteraseB"/>
</dbReference>
<organism evidence="11 12">
    <name type="scientific">Diaphorina citri</name>
    <name type="common">Asian citrus psyllid</name>
    <dbReference type="NCBI Taxonomy" id="121845"/>
    <lineage>
        <taxon>Eukaryota</taxon>
        <taxon>Metazoa</taxon>
        <taxon>Ecdysozoa</taxon>
        <taxon>Arthropoda</taxon>
        <taxon>Hexapoda</taxon>
        <taxon>Insecta</taxon>
        <taxon>Pterygota</taxon>
        <taxon>Neoptera</taxon>
        <taxon>Paraneoptera</taxon>
        <taxon>Hemiptera</taxon>
        <taxon>Sternorrhyncha</taxon>
        <taxon>Psylloidea</taxon>
        <taxon>Psyllidae</taxon>
        <taxon>Diaphorininae</taxon>
        <taxon>Diaphorina</taxon>
    </lineage>
</organism>
<dbReference type="GO" id="GO:0003990">
    <property type="term" value="F:acetylcholinesterase activity"/>
    <property type="evidence" value="ECO:0007669"/>
    <property type="project" value="UniProtKB-EC"/>
</dbReference>
<feature type="domain" description="Carboxylesterase type B" evidence="10">
    <location>
        <begin position="280"/>
        <end position="327"/>
    </location>
</feature>
<name>A0A3Q0JA33_DIACI</name>
<dbReference type="KEGG" id="dci:103517363"/>
<dbReference type="Pfam" id="PF00135">
    <property type="entry name" value="COesterase"/>
    <property type="match status" value="3"/>
</dbReference>
<keyword evidence="8" id="KW-0732">Signal</keyword>
<dbReference type="PRINTS" id="PR00878">
    <property type="entry name" value="CHOLNESTRASE"/>
</dbReference>
<keyword evidence="2" id="KW-0719">Serine esterase</keyword>
<keyword evidence="5" id="KW-1015">Disulfide bond</keyword>
<gene>
    <name evidence="12" type="primary">LOC103517363</name>
</gene>
<dbReference type="PANTHER" id="PTHR43918:SF13">
    <property type="entry name" value="ACETYLCHOLINESTERASE"/>
    <property type="match status" value="1"/>
</dbReference>
<feature type="domain" description="Carboxylesterase type B" evidence="10">
    <location>
        <begin position="56"/>
        <end position="275"/>
    </location>
</feature>
<reference evidence="12" key="1">
    <citation type="submission" date="2025-08" db="UniProtKB">
        <authorList>
            <consortium name="RefSeq"/>
        </authorList>
    </citation>
    <scope>IDENTIFICATION</scope>
</reference>
<dbReference type="PaxDb" id="121845-A0A3Q0JA33"/>
<protein>
    <recommendedName>
        <fullName evidence="8">Carboxylic ester hydrolase</fullName>
        <ecNumber evidence="8">3.1.1.-</ecNumber>
    </recommendedName>
</protein>
<comment type="catalytic activity">
    <reaction evidence="7">
        <text>acetylcholine + H2O = choline + acetate + H(+)</text>
        <dbReference type="Rhea" id="RHEA:17561"/>
        <dbReference type="ChEBI" id="CHEBI:15354"/>
        <dbReference type="ChEBI" id="CHEBI:15355"/>
        <dbReference type="ChEBI" id="CHEBI:15377"/>
        <dbReference type="ChEBI" id="CHEBI:15378"/>
        <dbReference type="ChEBI" id="CHEBI:30089"/>
        <dbReference type="EC" id="3.1.1.7"/>
    </reaction>
</comment>
<dbReference type="Gene3D" id="3.40.50.1820">
    <property type="entry name" value="alpha/beta hydrolase"/>
    <property type="match status" value="3"/>
</dbReference>
<keyword evidence="4" id="KW-0531">Neurotransmitter degradation</keyword>
<dbReference type="EC" id="3.1.1.-" evidence="8"/>
<evidence type="ECO:0000256" key="9">
    <source>
        <dbReference type="SAM" id="MobiDB-lite"/>
    </source>
</evidence>
<proteinExistence type="inferred from homology"/>
<keyword evidence="3 8" id="KW-0378">Hydrolase</keyword>
<evidence type="ECO:0000313" key="12">
    <source>
        <dbReference type="RefSeq" id="XP_026685281.1"/>
    </source>
</evidence>
<comment type="similarity">
    <text evidence="1 8">Belongs to the type-B carboxylesterase/lipase family.</text>
</comment>
<feature type="domain" description="Carboxylesterase type B" evidence="10">
    <location>
        <begin position="332"/>
        <end position="503"/>
    </location>
</feature>
<evidence type="ECO:0000256" key="3">
    <source>
        <dbReference type="ARBA" id="ARBA00022801"/>
    </source>
</evidence>
<dbReference type="GO" id="GO:0001507">
    <property type="term" value="P:acetylcholine catabolic process in synaptic cleft"/>
    <property type="evidence" value="ECO:0007669"/>
    <property type="project" value="InterPro"/>
</dbReference>
<evidence type="ECO:0000256" key="4">
    <source>
        <dbReference type="ARBA" id="ARBA00022867"/>
    </source>
</evidence>
<evidence type="ECO:0000259" key="10">
    <source>
        <dbReference type="Pfam" id="PF00135"/>
    </source>
</evidence>
<feature type="compositionally biased region" description="Basic and acidic residues" evidence="9">
    <location>
        <begin position="37"/>
        <end position="47"/>
    </location>
</feature>
<dbReference type="GO" id="GO:0043083">
    <property type="term" value="C:synaptic cleft"/>
    <property type="evidence" value="ECO:0007669"/>
    <property type="project" value="GOC"/>
</dbReference>
<dbReference type="SUPFAM" id="SSF53474">
    <property type="entry name" value="alpha/beta-Hydrolases"/>
    <property type="match status" value="3"/>
</dbReference>
<dbReference type="RefSeq" id="XP_026685281.1">
    <property type="nucleotide sequence ID" value="XM_026829480.1"/>
</dbReference>
<evidence type="ECO:0000256" key="7">
    <source>
        <dbReference type="ARBA" id="ARBA00048484"/>
    </source>
</evidence>
<dbReference type="InterPro" id="IPR000997">
    <property type="entry name" value="Cholinesterase"/>
</dbReference>
<keyword evidence="11" id="KW-1185">Reference proteome</keyword>
<evidence type="ECO:0000256" key="6">
    <source>
        <dbReference type="ARBA" id="ARBA00023180"/>
    </source>
</evidence>
<keyword evidence="6" id="KW-0325">Glycoprotein</keyword>
<evidence type="ECO:0000256" key="5">
    <source>
        <dbReference type="ARBA" id="ARBA00023157"/>
    </source>
</evidence>
<dbReference type="GeneID" id="103517363"/>
<dbReference type="STRING" id="121845.A0A3Q0JA33"/>
<feature type="compositionally biased region" description="Basic residues" evidence="9">
    <location>
        <begin position="23"/>
        <end position="35"/>
    </location>
</feature>
<evidence type="ECO:0000256" key="2">
    <source>
        <dbReference type="ARBA" id="ARBA00022487"/>
    </source>
</evidence>
<dbReference type="InterPro" id="IPR001445">
    <property type="entry name" value="Acylcholinesterase_insect"/>
</dbReference>
<dbReference type="Proteomes" id="UP000079169">
    <property type="component" value="Unplaced"/>
</dbReference>
<sequence>MNPALILSLLFLYPVHIQCRPRAHQHHSHDHHSHAGPHGENHSYERHSYEHRDPLLIETKSGPVRGYSKEVLGREVHIFTGIPFAKPPLGNLRFKKPVPIGRWPGFIDATKLPNSCYQEKYEYFPGFEGEEMWNPNTNLSEDCLYLNIWAPQRLRIRHKTGEHDTKRQLAPVLVWIYGGGYMSGTATLDIYNADIVAGTSDVIVVSIQYRVGAFGFLYLKGLLPDHFEDAPGNMGLWDQIMAFEWLRDNIEFFGGNPDLITLFGESAGAASVSLLPDHFEDAPGNMGLWDQIMAFEWLRDNIEFFGGNPDLITLFGESAGAASVSLLPDHFEDAPGNMGLWDQIMAFEWLRDNIEFFGGNPDLITLFGESAGAASVSIHLLSPLTRHLFKRGIMQSGTLNAPWSYMTAERAVEIARKLLDDVGCNGTTNLEDNPERVMSCLGAVDSKTISSMQWNSYTAILGFTSAPTIDGELVPKHPLAMIEDMSKDDNLTEIIIGSNQDEDLH</sequence>
<dbReference type="InterPro" id="IPR029058">
    <property type="entry name" value="AB_hydrolase_fold"/>
</dbReference>
<dbReference type="InterPro" id="IPR019819">
    <property type="entry name" value="Carboxylesterase_B_CS"/>
</dbReference>
<dbReference type="PANTHER" id="PTHR43918">
    <property type="entry name" value="ACETYLCHOLINESTERASE"/>
    <property type="match status" value="1"/>
</dbReference>
<dbReference type="PROSITE" id="PS00941">
    <property type="entry name" value="CARBOXYLESTERASE_B_2"/>
    <property type="match status" value="1"/>
</dbReference>
<dbReference type="PRINTS" id="PR00880">
    <property type="entry name" value="ACHEINSECT"/>
</dbReference>
<evidence type="ECO:0000256" key="8">
    <source>
        <dbReference type="RuleBase" id="RU361235"/>
    </source>
</evidence>
<evidence type="ECO:0000256" key="1">
    <source>
        <dbReference type="ARBA" id="ARBA00005964"/>
    </source>
</evidence>
<dbReference type="AlphaFoldDB" id="A0A3Q0JA33"/>
<feature type="region of interest" description="Disordered" evidence="9">
    <location>
        <begin position="23"/>
        <end position="47"/>
    </location>
</feature>
<dbReference type="GO" id="GO:0019695">
    <property type="term" value="P:choline metabolic process"/>
    <property type="evidence" value="ECO:0007669"/>
    <property type="project" value="TreeGrafter"/>
</dbReference>
<accession>A0A3Q0JA33</accession>
<dbReference type="GO" id="GO:0005615">
    <property type="term" value="C:extracellular space"/>
    <property type="evidence" value="ECO:0007669"/>
    <property type="project" value="TreeGrafter"/>
</dbReference>
<feature type="chain" id="PRO_5017847574" description="Carboxylic ester hydrolase" evidence="8">
    <location>
        <begin position="20"/>
        <end position="505"/>
    </location>
</feature>